<keyword evidence="1" id="KW-0732">Signal</keyword>
<sequence length="157" mass="16538">MIRANQRFLFCIAAYGYFILPSLLYAANPSTTTVSVIIPGLVQISGLSDIVLAPADFSNPVTGATTACIYTNTINPLGSYYITAISTNAASGVFRVANGSNFISYDAFWSPTSAPTQTLSLNSGVKTTQQTGGNGSSLTCSGTPNANFSIRFTRQRP</sequence>
<evidence type="ECO:0000256" key="1">
    <source>
        <dbReference type="SAM" id="SignalP"/>
    </source>
</evidence>
<keyword evidence="3" id="KW-1185">Reference proteome</keyword>
<dbReference type="EMBL" id="RZGR01000039">
    <property type="protein sequence ID" value="RUQ81534.1"/>
    <property type="molecule type" value="Genomic_DNA"/>
</dbReference>
<feature type="signal peptide" evidence="1">
    <location>
        <begin position="1"/>
        <end position="26"/>
    </location>
</feature>
<evidence type="ECO:0000313" key="3">
    <source>
        <dbReference type="Proteomes" id="UP000288012"/>
    </source>
</evidence>
<gene>
    <name evidence="2" type="ORF">EKM59_10330</name>
</gene>
<proteinExistence type="predicted"/>
<accession>A0A3S0X335</accession>
<reference evidence="2 3" key="1">
    <citation type="submission" date="2018-12" db="EMBL/GenBank/DDBJ databases">
        <title>Legionella sp,whole genome shotgun sequence.</title>
        <authorList>
            <person name="Wu H."/>
        </authorList>
    </citation>
    <scope>NUCLEOTIDE SEQUENCE [LARGE SCALE GENOMIC DNA]</scope>
    <source>
        <strain evidence="3">km714</strain>
    </source>
</reference>
<feature type="chain" id="PRO_5018780367" description="DUF4402 domain-containing protein" evidence="1">
    <location>
        <begin position="27"/>
        <end position="157"/>
    </location>
</feature>
<dbReference type="RefSeq" id="WP_126953117.1">
    <property type="nucleotide sequence ID" value="NZ_RZGR01000039.1"/>
</dbReference>
<evidence type="ECO:0000313" key="2">
    <source>
        <dbReference type="EMBL" id="RUQ81534.1"/>
    </source>
</evidence>
<protein>
    <recommendedName>
        <fullName evidence="4">DUF4402 domain-containing protein</fullName>
    </recommendedName>
</protein>
<dbReference type="Proteomes" id="UP000288012">
    <property type="component" value="Unassembled WGS sequence"/>
</dbReference>
<name>A0A3S0X335_9GAMM</name>
<evidence type="ECO:0008006" key="4">
    <source>
        <dbReference type="Google" id="ProtNLM"/>
    </source>
</evidence>
<organism evidence="2 3">
    <name type="scientific">Legionella septentrionalis</name>
    <dbReference type="NCBI Taxonomy" id="2498109"/>
    <lineage>
        <taxon>Bacteria</taxon>
        <taxon>Pseudomonadati</taxon>
        <taxon>Pseudomonadota</taxon>
        <taxon>Gammaproteobacteria</taxon>
        <taxon>Legionellales</taxon>
        <taxon>Legionellaceae</taxon>
        <taxon>Legionella</taxon>
    </lineage>
</organism>
<dbReference type="AlphaFoldDB" id="A0A3S0X335"/>
<comment type="caution">
    <text evidence="2">The sequence shown here is derived from an EMBL/GenBank/DDBJ whole genome shotgun (WGS) entry which is preliminary data.</text>
</comment>